<dbReference type="AlphaFoldDB" id="A0AAI8Z1I9"/>
<comment type="caution">
    <text evidence="2">The sequence shown here is derived from an EMBL/GenBank/DDBJ whole genome shotgun (WGS) entry which is preliminary data.</text>
</comment>
<dbReference type="Proteomes" id="UP001296104">
    <property type="component" value="Unassembled WGS sequence"/>
</dbReference>
<feature type="compositionally biased region" description="Polar residues" evidence="1">
    <location>
        <begin position="625"/>
        <end position="667"/>
    </location>
</feature>
<dbReference type="EMBL" id="CAVMBE010000039">
    <property type="protein sequence ID" value="CAK4030701.1"/>
    <property type="molecule type" value="Genomic_DNA"/>
</dbReference>
<sequence length="686" mass="77043">MAFYDSSGSEDEFHSMSVSGDEPDADDEAMPFHDADFDAESLVDMTPPTHPFPSLQAAFEESIVEAAEADADYEFDSDQQYNAEMRRRELLAAKRYEDAKRITRWKQNQRRGNHHPYQKLISQIVFGMHLLQQRQAKSNEEVAKILQSHVNQVDAFLERTSDDFELAIGDVQERIRYLRLPMQHMDVFQTMLDEKQFRSDLLKGNEKIEKIFGRTIKALNDALHDVQCGLRSTQELRQYLNGVERHWPSGDAGIAKVFAAMRGNEQGWMEFLKELVVQGQTLQNELVELNNVSSEISKLAGEASRRNMEPTRTLSPTESSRSGKASTARRSKYAKESSVPRKPGPWVDKPLPKEPDSRTGAVHVAIAKPHPVPFETRFERPREQAPVPGSQNPSSLTKTPTKSTVQNSVMQAAREDPRDRPGYLRESGPLRSNPPDRYEDGAPRSHTRNSAHSHSRSTSDMLKAHPKTSTKSRFSRSRSQGTNAIAKSPSISIPRKRIGTEVDRSQTEIKLVPKSVRSTEEDRKGLSSINTGFSRRLSGKLKTFSPRIKSTPRQDVVPKPIDSGYSVERKRSTSSPTDYTEDRERELTSGRRQDAYLDPKNDSKGNNADKSLSGSRLGLFPKTTGPLTPSQASQQSKEYLSSPNSKTYDSSVTNSPRTMESSKTSRTLSIRKLFSRKGDGSSVLAV</sequence>
<feature type="compositionally biased region" description="Polar residues" evidence="1">
    <location>
        <begin position="480"/>
        <end position="491"/>
    </location>
</feature>
<feature type="compositionally biased region" description="Basic and acidic residues" evidence="1">
    <location>
        <begin position="413"/>
        <end position="423"/>
    </location>
</feature>
<protein>
    <submittedName>
        <fullName evidence="2">Uncharacterized protein</fullName>
    </submittedName>
</protein>
<feature type="compositionally biased region" description="Basic and acidic residues" evidence="1">
    <location>
        <begin position="498"/>
        <end position="507"/>
    </location>
</feature>
<reference evidence="2" key="1">
    <citation type="submission" date="2023-11" db="EMBL/GenBank/DDBJ databases">
        <authorList>
            <person name="Alioto T."/>
            <person name="Alioto T."/>
            <person name="Gomez Garrido J."/>
        </authorList>
    </citation>
    <scope>NUCLEOTIDE SEQUENCE</scope>
</reference>
<feature type="compositionally biased region" description="Polar residues" evidence="1">
    <location>
        <begin position="310"/>
        <end position="325"/>
    </location>
</feature>
<feature type="compositionally biased region" description="Basic residues" evidence="1">
    <location>
        <begin position="464"/>
        <end position="476"/>
    </location>
</feature>
<organism evidence="2 3">
    <name type="scientific">Lecanosticta acicola</name>
    <dbReference type="NCBI Taxonomy" id="111012"/>
    <lineage>
        <taxon>Eukaryota</taxon>
        <taxon>Fungi</taxon>
        <taxon>Dikarya</taxon>
        <taxon>Ascomycota</taxon>
        <taxon>Pezizomycotina</taxon>
        <taxon>Dothideomycetes</taxon>
        <taxon>Dothideomycetidae</taxon>
        <taxon>Mycosphaerellales</taxon>
        <taxon>Mycosphaerellaceae</taxon>
        <taxon>Lecanosticta</taxon>
    </lineage>
</organism>
<name>A0AAI8Z1I9_9PEZI</name>
<feature type="compositionally biased region" description="Low complexity" evidence="1">
    <location>
        <begin position="393"/>
        <end position="404"/>
    </location>
</feature>
<gene>
    <name evidence="2" type="ORF">LECACI_7A005859</name>
</gene>
<evidence type="ECO:0000313" key="2">
    <source>
        <dbReference type="EMBL" id="CAK4030701.1"/>
    </source>
</evidence>
<feature type="region of interest" description="Disordered" evidence="1">
    <location>
        <begin position="1"/>
        <end position="31"/>
    </location>
</feature>
<feature type="compositionally biased region" description="Basic residues" evidence="1">
    <location>
        <begin position="445"/>
        <end position="455"/>
    </location>
</feature>
<evidence type="ECO:0000313" key="3">
    <source>
        <dbReference type="Proteomes" id="UP001296104"/>
    </source>
</evidence>
<evidence type="ECO:0000256" key="1">
    <source>
        <dbReference type="SAM" id="MobiDB-lite"/>
    </source>
</evidence>
<proteinExistence type="predicted"/>
<keyword evidence="3" id="KW-1185">Reference proteome</keyword>
<accession>A0AAI8Z1I9</accession>
<feature type="compositionally biased region" description="Basic and acidic residues" evidence="1">
    <location>
        <begin position="580"/>
        <end position="603"/>
    </location>
</feature>
<feature type="region of interest" description="Disordered" evidence="1">
    <location>
        <begin position="380"/>
        <end position="667"/>
    </location>
</feature>
<feature type="compositionally biased region" description="Polar residues" evidence="1">
    <location>
        <begin position="604"/>
        <end position="614"/>
    </location>
</feature>
<feature type="region of interest" description="Disordered" evidence="1">
    <location>
        <begin position="300"/>
        <end position="360"/>
    </location>
</feature>
<feature type="compositionally biased region" description="Basic and acidic residues" evidence="1">
    <location>
        <begin position="434"/>
        <end position="443"/>
    </location>
</feature>